<dbReference type="PROSITE" id="PS00022">
    <property type="entry name" value="EGF_1"/>
    <property type="match status" value="3"/>
</dbReference>
<dbReference type="SMART" id="SM00181">
    <property type="entry name" value="EGF"/>
    <property type="match status" value="4"/>
</dbReference>
<dbReference type="CDD" id="cd00055">
    <property type="entry name" value="EGF_Lam"/>
    <property type="match status" value="1"/>
</dbReference>
<accession>A0A5A8E442</accession>
<reference evidence="4 5" key="1">
    <citation type="submission" date="2019-07" db="EMBL/GenBank/DDBJ databases">
        <title>Genomes of Cafeteria roenbergensis.</title>
        <authorList>
            <person name="Fischer M.G."/>
            <person name="Hackl T."/>
            <person name="Roman M."/>
        </authorList>
    </citation>
    <scope>NUCLEOTIDE SEQUENCE [LARGE SCALE GENOMIC DNA]</scope>
    <source>
        <strain evidence="4 5">RCC970-E3</strain>
    </source>
</reference>
<evidence type="ECO:0000256" key="1">
    <source>
        <dbReference type="ARBA" id="ARBA00023157"/>
    </source>
</evidence>
<evidence type="ECO:0000256" key="2">
    <source>
        <dbReference type="PROSITE-ProRule" id="PRU00076"/>
    </source>
</evidence>
<evidence type="ECO:0000313" key="4">
    <source>
        <dbReference type="EMBL" id="KAA0172209.1"/>
    </source>
</evidence>
<dbReference type="EMBL" id="VLTL01000002">
    <property type="protein sequence ID" value="KAA0172209.1"/>
    <property type="molecule type" value="Genomic_DNA"/>
</dbReference>
<dbReference type="InterPro" id="IPR002049">
    <property type="entry name" value="LE_dom"/>
</dbReference>
<dbReference type="PROSITE" id="PS01186">
    <property type="entry name" value="EGF_2"/>
    <property type="match status" value="3"/>
</dbReference>
<dbReference type="AlphaFoldDB" id="A0A5A8E442"/>
<evidence type="ECO:0000259" key="3">
    <source>
        <dbReference type="PROSITE" id="PS50026"/>
    </source>
</evidence>
<feature type="domain" description="EGF-like" evidence="3">
    <location>
        <begin position="344"/>
        <end position="378"/>
    </location>
</feature>
<feature type="disulfide bond" evidence="2">
    <location>
        <begin position="317"/>
        <end position="326"/>
    </location>
</feature>
<feature type="disulfide bond" evidence="2">
    <location>
        <begin position="29"/>
        <end position="38"/>
    </location>
</feature>
<evidence type="ECO:0000313" key="5">
    <source>
        <dbReference type="Proteomes" id="UP000324907"/>
    </source>
</evidence>
<dbReference type="InterPro" id="IPR052108">
    <property type="entry name" value="MEGF/SIB"/>
</dbReference>
<protein>
    <recommendedName>
        <fullName evidence="3">EGF-like domain-containing protein</fullName>
    </recommendedName>
</protein>
<keyword evidence="2" id="KW-0245">EGF-like domain</keyword>
<dbReference type="Pfam" id="PF07974">
    <property type="entry name" value="EGF_2"/>
    <property type="match status" value="2"/>
</dbReference>
<dbReference type="PRINTS" id="PR00011">
    <property type="entry name" value="EGFLAMININ"/>
</dbReference>
<feature type="domain" description="EGF-like" evidence="3">
    <location>
        <begin position="5"/>
        <end position="39"/>
    </location>
</feature>
<organism evidence="4 5">
    <name type="scientific">Cafeteria roenbergensis</name>
    <name type="common">Marine flagellate</name>
    <dbReference type="NCBI Taxonomy" id="33653"/>
    <lineage>
        <taxon>Eukaryota</taxon>
        <taxon>Sar</taxon>
        <taxon>Stramenopiles</taxon>
        <taxon>Bigyra</taxon>
        <taxon>Opalozoa</taxon>
        <taxon>Bicosoecida</taxon>
        <taxon>Cafeteriaceae</taxon>
        <taxon>Cafeteria</taxon>
    </lineage>
</organism>
<dbReference type="Proteomes" id="UP000324907">
    <property type="component" value="Unassembled WGS sequence"/>
</dbReference>
<dbReference type="PROSITE" id="PS50026">
    <property type="entry name" value="EGF_3"/>
    <property type="match status" value="3"/>
</dbReference>
<feature type="disulfide bond" evidence="2">
    <location>
        <begin position="368"/>
        <end position="377"/>
    </location>
</feature>
<dbReference type="PANTHER" id="PTHR24035:SF143">
    <property type="entry name" value="EGF-LIKE DOMAIN-CONTAINING PROTEIN"/>
    <property type="match status" value="1"/>
</dbReference>
<comment type="caution">
    <text evidence="4">The sequence shown here is derived from an EMBL/GenBank/DDBJ whole genome shotgun (WGS) entry which is preliminary data.</text>
</comment>
<dbReference type="Gene3D" id="2.10.25.10">
    <property type="entry name" value="Laminin"/>
    <property type="match status" value="3"/>
</dbReference>
<feature type="domain" description="EGF-like" evidence="3">
    <location>
        <begin position="290"/>
        <end position="327"/>
    </location>
</feature>
<dbReference type="InterPro" id="IPR013111">
    <property type="entry name" value="EGF_extracell"/>
</dbReference>
<comment type="caution">
    <text evidence="2">Lacks conserved residue(s) required for the propagation of feature annotation.</text>
</comment>
<sequence>MATADDTAHAPAMCSNRGDCDFSTGVCKCQRGFEGRACERTTCPRDCSNMGVCVTMRRNAERTAFSGGNWVYASNWDADKVVGCDCDREAGGYDCSMQLCPRGDDPMTSGQEHEVQLLNCTMAAPSAATYFSVTLDGEATTQIPTNGEASTLRDALAAVVGTVSVSRAPVGATTTLCSPAGELHLVTFVQRHGDVPAMRINVDVESTAPGATIVVTDATGEDAVVTINHPTGPGGGQYSATVGTREWDVCSGRGTCDDSSGACHCFKGFDSSNGFGGVGTRGDCGYASSPITSCPGTQVECSGHGTCSGHPTYKCTCDNGWMGGDCAQRTCPAGPAWFDSPVADDSAHAEAECSNRGHCNRETSLCACHPGFTGEACERLACPRGGPGMEECSAHGRCASMSQLAAEADTNGDPTPFRYGSASPGLTTAWDGRAAYGCLCDDGFEGYACSKRSCPTGDDPHSPGMHETQELVCTAPAAGTVALTFRGRTTAALPTTATPAELQAALEALDTVEKVAIACTSTTAVCSVGGNTCRVEFLLPLGDLPAMSATATGTGVTAVVNAAGVGASVNGTTENAECSNRGICDFATGQCQCFVQYGSSDGTNSPGTRGDCGYVEPYVPVGMHKNPWDAAEKMWRLRGSWGSHGHGNGNGHGYGNEPVGSKGTGVMQGMLAKWLAKA</sequence>
<dbReference type="PANTHER" id="PTHR24035">
    <property type="entry name" value="MULTIPLE EPIDERMAL GROWTH FACTOR-LIKE DOMAINS PROTEIN"/>
    <property type="match status" value="1"/>
</dbReference>
<proteinExistence type="predicted"/>
<dbReference type="InterPro" id="IPR000742">
    <property type="entry name" value="EGF"/>
</dbReference>
<keyword evidence="1 2" id="KW-1015">Disulfide bond</keyword>
<gene>
    <name evidence="4" type="ORF">FNF28_00212</name>
</gene>
<name>A0A5A8E442_CAFRO</name>